<dbReference type="Pfam" id="PF00082">
    <property type="entry name" value="Peptidase_S8"/>
    <property type="match status" value="1"/>
</dbReference>
<dbReference type="GO" id="GO:0009610">
    <property type="term" value="P:response to symbiotic fungus"/>
    <property type="evidence" value="ECO:0007669"/>
    <property type="project" value="UniProtKB-ARBA"/>
</dbReference>
<dbReference type="GO" id="GO:0006508">
    <property type="term" value="P:proteolysis"/>
    <property type="evidence" value="ECO:0007669"/>
    <property type="project" value="InterPro"/>
</dbReference>
<protein>
    <recommendedName>
        <fullName evidence="11">Peptidase S8/S53 domain-containing protein</fullName>
    </recommendedName>
</protein>
<evidence type="ECO:0008006" key="11">
    <source>
        <dbReference type="Google" id="ProtNLM"/>
    </source>
</evidence>
<dbReference type="EMBL" id="DF973523">
    <property type="protein sequence ID" value="GAU33360.1"/>
    <property type="molecule type" value="Genomic_DNA"/>
</dbReference>
<feature type="domain" description="Peptidase S8/S53" evidence="7">
    <location>
        <begin position="10"/>
        <end position="93"/>
    </location>
</feature>
<accession>A0A2Z6NAV0</accession>
<dbReference type="Pfam" id="PF02225">
    <property type="entry name" value="PA"/>
    <property type="match status" value="1"/>
</dbReference>
<dbReference type="OrthoDB" id="10256524at2759"/>
<feature type="non-terminal residue" evidence="9">
    <location>
        <position position="239"/>
    </location>
</feature>
<dbReference type="InterPro" id="IPR003137">
    <property type="entry name" value="PA_domain"/>
</dbReference>
<feature type="compositionally biased region" description="Basic and acidic residues" evidence="6">
    <location>
        <begin position="10"/>
        <end position="22"/>
    </location>
</feature>
<dbReference type="InterPro" id="IPR000209">
    <property type="entry name" value="Peptidase_S8/S53_dom"/>
</dbReference>
<dbReference type="Proteomes" id="UP000242715">
    <property type="component" value="Unassembled WGS sequence"/>
</dbReference>
<evidence type="ECO:0000256" key="3">
    <source>
        <dbReference type="ARBA" id="ARBA00011073"/>
    </source>
</evidence>
<dbReference type="InterPro" id="IPR045051">
    <property type="entry name" value="SBT"/>
</dbReference>
<keyword evidence="4" id="KW-0052">Apoplast</keyword>
<feature type="domain" description="PA" evidence="8">
    <location>
        <begin position="118"/>
        <end position="170"/>
    </location>
</feature>
<evidence type="ECO:0000259" key="7">
    <source>
        <dbReference type="Pfam" id="PF00082"/>
    </source>
</evidence>
<evidence type="ECO:0000256" key="6">
    <source>
        <dbReference type="SAM" id="MobiDB-lite"/>
    </source>
</evidence>
<proteinExistence type="inferred from homology"/>
<evidence type="ECO:0000313" key="9">
    <source>
        <dbReference type="EMBL" id="GAU33360.1"/>
    </source>
</evidence>
<evidence type="ECO:0000256" key="5">
    <source>
        <dbReference type="ARBA" id="ARBA00022729"/>
    </source>
</evidence>
<keyword evidence="10" id="KW-1185">Reference proteome</keyword>
<comment type="function">
    <text evidence="1">Required for arbuscular mycorrhiza (AM) development during AM symbiosis with AM fungi (e.g. Glomeromycota intraradices).</text>
</comment>
<comment type="similarity">
    <text evidence="3">Belongs to the peptidase S8 family.</text>
</comment>
<keyword evidence="5" id="KW-0732">Signal</keyword>
<gene>
    <name evidence="9" type="ORF">TSUD_364850</name>
</gene>
<dbReference type="SUPFAM" id="SSF52743">
    <property type="entry name" value="Subtilisin-like"/>
    <property type="match status" value="1"/>
</dbReference>
<evidence type="ECO:0000313" key="10">
    <source>
        <dbReference type="Proteomes" id="UP000242715"/>
    </source>
</evidence>
<dbReference type="CDD" id="cd02120">
    <property type="entry name" value="PA_subtilisin_like"/>
    <property type="match status" value="1"/>
</dbReference>
<dbReference type="AlphaFoldDB" id="A0A2Z6NAV0"/>
<sequence>MKAGGARYYGKKDAKGSPRDFNGHGSHTASTAAGVIVTNTSYYGLAKGTARGGSPSARIAAYKACTEKGCFGGTLLKAIDDAIKDGGTGINFSNLTHSTMYSLVFGEEVAAKFTSKAEARNCYPGSLDNKKVAGKIVICVNDDQNITRNMKKLIVQDAGAMGMILIEKENIDVPFDAGLFPFTEVGNLQGYQILKYIKSTKKPTATILPTTEVPRYRPAPIVASFSSRGPASLTENILK</sequence>
<evidence type="ECO:0000256" key="4">
    <source>
        <dbReference type="ARBA" id="ARBA00022523"/>
    </source>
</evidence>
<feature type="region of interest" description="Disordered" evidence="6">
    <location>
        <begin position="1"/>
        <end position="27"/>
    </location>
</feature>
<name>A0A2Z6NAV0_TRISU</name>
<evidence type="ECO:0000256" key="2">
    <source>
        <dbReference type="ARBA" id="ARBA00004271"/>
    </source>
</evidence>
<dbReference type="Gene3D" id="3.40.50.200">
    <property type="entry name" value="Peptidase S8/S53 domain"/>
    <property type="match status" value="2"/>
</dbReference>
<reference evidence="10" key="1">
    <citation type="journal article" date="2017" name="Front. Plant Sci.">
        <title>Climate Clever Clovers: New Paradigm to Reduce the Environmental Footprint of Ruminants by Breeding Low Methanogenic Forages Utilizing Haplotype Variation.</title>
        <authorList>
            <person name="Kaur P."/>
            <person name="Appels R."/>
            <person name="Bayer P.E."/>
            <person name="Keeble-Gagnere G."/>
            <person name="Wang J."/>
            <person name="Hirakawa H."/>
            <person name="Shirasawa K."/>
            <person name="Vercoe P."/>
            <person name="Stefanova K."/>
            <person name="Durmic Z."/>
            <person name="Nichols P."/>
            <person name="Revell C."/>
            <person name="Isobe S.N."/>
            <person name="Edwards D."/>
            <person name="Erskine W."/>
        </authorList>
    </citation>
    <scope>NUCLEOTIDE SEQUENCE [LARGE SCALE GENOMIC DNA]</scope>
    <source>
        <strain evidence="10">cv. Daliak</strain>
    </source>
</reference>
<dbReference type="PANTHER" id="PTHR10795">
    <property type="entry name" value="PROPROTEIN CONVERTASE SUBTILISIN/KEXIN"/>
    <property type="match status" value="1"/>
</dbReference>
<comment type="subcellular location">
    <subcellularLocation>
        <location evidence="2">Secreted</location>
        <location evidence="2">Extracellular space</location>
        <location evidence="2">Apoplast</location>
    </subcellularLocation>
</comment>
<dbReference type="Gene3D" id="3.50.30.30">
    <property type="match status" value="1"/>
</dbReference>
<evidence type="ECO:0000259" key="8">
    <source>
        <dbReference type="Pfam" id="PF02225"/>
    </source>
</evidence>
<dbReference type="GO" id="GO:0004252">
    <property type="term" value="F:serine-type endopeptidase activity"/>
    <property type="evidence" value="ECO:0007669"/>
    <property type="project" value="InterPro"/>
</dbReference>
<evidence type="ECO:0000256" key="1">
    <source>
        <dbReference type="ARBA" id="ARBA00002076"/>
    </source>
</evidence>
<dbReference type="GO" id="GO:0048046">
    <property type="term" value="C:apoplast"/>
    <property type="evidence" value="ECO:0007669"/>
    <property type="project" value="UniProtKB-SubCell"/>
</dbReference>
<dbReference type="InterPro" id="IPR036852">
    <property type="entry name" value="Peptidase_S8/S53_dom_sf"/>
</dbReference>
<organism evidence="9 10">
    <name type="scientific">Trifolium subterraneum</name>
    <name type="common">Subterranean clover</name>
    <dbReference type="NCBI Taxonomy" id="3900"/>
    <lineage>
        <taxon>Eukaryota</taxon>
        <taxon>Viridiplantae</taxon>
        <taxon>Streptophyta</taxon>
        <taxon>Embryophyta</taxon>
        <taxon>Tracheophyta</taxon>
        <taxon>Spermatophyta</taxon>
        <taxon>Magnoliopsida</taxon>
        <taxon>eudicotyledons</taxon>
        <taxon>Gunneridae</taxon>
        <taxon>Pentapetalae</taxon>
        <taxon>rosids</taxon>
        <taxon>fabids</taxon>
        <taxon>Fabales</taxon>
        <taxon>Fabaceae</taxon>
        <taxon>Papilionoideae</taxon>
        <taxon>50 kb inversion clade</taxon>
        <taxon>NPAAA clade</taxon>
        <taxon>Hologalegina</taxon>
        <taxon>IRL clade</taxon>
        <taxon>Trifolieae</taxon>
        <taxon>Trifolium</taxon>
    </lineage>
</organism>